<feature type="domain" description="YknX-like beta-barrel" evidence="5">
    <location>
        <begin position="268"/>
        <end position="342"/>
    </location>
</feature>
<dbReference type="Gene3D" id="2.40.30.170">
    <property type="match status" value="1"/>
</dbReference>
<evidence type="ECO:0000256" key="3">
    <source>
        <dbReference type="SAM" id="Coils"/>
    </source>
</evidence>
<gene>
    <name evidence="6" type="ORF">DSOL_3698</name>
</gene>
<evidence type="ECO:0000313" key="7">
    <source>
        <dbReference type="Proteomes" id="UP000186102"/>
    </source>
</evidence>
<dbReference type="Gene3D" id="1.10.287.470">
    <property type="entry name" value="Helix hairpin bin"/>
    <property type="match status" value="2"/>
</dbReference>
<feature type="domain" description="Multidrug resistance protein MdtA-like barrel-sandwich hybrid" evidence="4">
    <location>
        <begin position="52"/>
        <end position="254"/>
    </location>
</feature>
<dbReference type="PRINTS" id="PR01490">
    <property type="entry name" value="RTXTOXIND"/>
</dbReference>
<name>A0A1Q8QPC4_9FIRM</name>
<dbReference type="Pfam" id="PF25917">
    <property type="entry name" value="BSH_RND"/>
    <property type="match status" value="1"/>
</dbReference>
<dbReference type="Proteomes" id="UP000186102">
    <property type="component" value="Unassembled WGS sequence"/>
</dbReference>
<sequence length="347" mass="37500">MVKEEEKEAMRKKIALIVVVLILITLSVLGNRYFNRPSDTNSYSGTIEANEIPIQPELGGRIVELSVREGQVIKAGDIIAKLDDSQAKLTLATAKSQQVQAQAKLDDLLGGARAEEIRRLSYLVEQANANLSSLALNIKFEENNLANDQKLLGSGGISKQVVDAQQNKLDTLKAQYESAQANVNAAQASLDQAQAGNIQPTIQAQKAAVDITAQSVKAAELTLSKLIIKSPTSGQVLYRHVELGQVVNSGTTLVTMLDPNDLWIKIYVPEAKLSQVKVGGTGLIAVDSYPGKTFKGQILYVSNQAEFTPKNVQTKEERTTTVYAVKLSITEGKDQLKAGMPADVTLQ</sequence>
<organism evidence="6 7">
    <name type="scientific">Desulfosporosinus metallidurans</name>
    <dbReference type="NCBI Taxonomy" id="1888891"/>
    <lineage>
        <taxon>Bacteria</taxon>
        <taxon>Bacillati</taxon>
        <taxon>Bacillota</taxon>
        <taxon>Clostridia</taxon>
        <taxon>Eubacteriales</taxon>
        <taxon>Desulfitobacteriaceae</taxon>
        <taxon>Desulfosporosinus</taxon>
    </lineage>
</organism>
<comment type="subcellular location">
    <subcellularLocation>
        <location evidence="1">Cell envelope</location>
    </subcellularLocation>
</comment>
<dbReference type="EMBL" id="MLBF01000035">
    <property type="protein sequence ID" value="OLN29195.1"/>
    <property type="molecule type" value="Genomic_DNA"/>
</dbReference>
<protein>
    <submittedName>
        <fullName evidence="6">Putative Co/Zn/Cd efflux system membrane fusion protein</fullName>
    </submittedName>
</protein>
<keyword evidence="2 3" id="KW-0175">Coiled coil</keyword>
<dbReference type="STRING" id="1888891.DSOL_3698"/>
<dbReference type="InterPro" id="IPR058636">
    <property type="entry name" value="Beta-barrel_YknX"/>
</dbReference>
<dbReference type="Pfam" id="PF25990">
    <property type="entry name" value="Beta-barrel_YknX"/>
    <property type="match status" value="1"/>
</dbReference>
<dbReference type="InterPro" id="IPR050465">
    <property type="entry name" value="UPF0194_transport"/>
</dbReference>
<dbReference type="PANTHER" id="PTHR32347">
    <property type="entry name" value="EFFLUX SYSTEM COMPONENT YKNX-RELATED"/>
    <property type="match status" value="1"/>
</dbReference>
<reference evidence="6 7" key="1">
    <citation type="submission" date="2016-09" db="EMBL/GenBank/DDBJ databases">
        <title>Complete genome of Desulfosporosinus sp. OL.</title>
        <authorList>
            <person name="Mardanov A."/>
            <person name="Beletsky A."/>
            <person name="Panova A."/>
            <person name="Karnachuk O."/>
            <person name="Ravin N."/>
        </authorList>
    </citation>
    <scope>NUCLEOTIDE SEQUENCE [LARGE SCALE GENOMIC DNA]</scope>
    <source>
        <strain evidence="6 7">OL</strain>
    </source>
</reference>
<dbReference type="GO" id="GO:0030313">
    <property type="term" value="C:cell envelope"/>
    <property type="evidence" value="ECO:0007669"/>
    <property type="project" value="UniProtKB-SubCell"/>
</dbReference>
<evidence type="ECO:0000256" key="2">
    <source>
        <dbReference type="ARBA" id="ARBA00023054"/>
    </source>
</evidence>
<dbReference type="SUPFAM" id="SSF111369">
    <property type="entry name" value="HlyD-like secretion proteins"/>
    <property type="match status" value="2"/>
</dbReference>
<proteinExistence type="predicted"/>
<keyword evidence="7" id="KW-1185">Reference proteome</keyword>
<dbReference type="AlphaFoldDB" id="A0A1Q8QPC4"/>
<accession>A0A1Q8QPC4</accession>
<evidence type="ECO:0000259" key="5">
    <source>
        <dbReference type="Pfam" id="PF25990"/>
    </source>
</evidence>
<feature type="coiled-coil region" evidence="3">
    <location>
        <begin position="124"/>
        <end position="196"/>
    </location>
</feature>
<dbReference type="InterPro" id="IPR058625">
    <property type="entry name" value="MdtA-like_BSH"/>
</dbReference>
<evidence type="ECO:0000313" key="6">
    <source>
        <dbReference type="EMBL" id="OLN29195.1"/>
    </source>
</evidence>
<dbReference type="PANTHER" id="PTHR32347:SF23">
    <property type="entry name" value="BLL5650 PROTEIN"/>
    <property type="match status" value="1"/>
</dbReference>
<comment type="caution">
    <text evidence="6">The sequence shown here is derived from an EMBL/GenBank/DDBJ whole genome shotgun (WGS) entry which is preliminary data.</text>
</comment>
<evidence type="ECO:0000256" key="1">
    <source>
        <dbReference type="ARBA" id="ARBA00004196"/>
    </source>
</evidence>
<dbReference type="Gene3D" id="2.40.50.100">
    <property type="match status" value="1"/>
</dbReference>
<evidence type="ECO:0000259" key="4">
    <source>
        <dbReference type="Pfam" id="PF25917"/>
    </source>
</evidence>